<gene>
    <name evidence="1" type="ORF">KQI68_06580</name>
</gene>
<accession>A0ABS6FH46</accession>
<evidence type="ECO:0000313" key="1">
    <source>
        <dbReference type="EMBL" id="MBU5669503.1"/>
    </source>
</evidence>
<sequence length="224" mass="25923">MEIHERGKVILNNLAPLIGARPNSKRWNPRVGSVVAKKLRIASLVCLDLQSDIIYSGKIKYKFKNKLTLQASKIHELASSYSPAILNTDYILESVRGGKTIKEITDLLFLKSLDKSINDSAILDILEETKEYETKDVYMYILYILLESYSVYYSLYQFCYENVKPDKMQLGHKRITQLADNIEYVKCRLSNENINTINLTHHLSVLLMNILSINYDINRYFIES</sequence>
<dbReference type="RefSeq" id="WP_216549335.1">
    <property type="nucleotide sequence ID" value="NZ_JAHLQO010000004.1"/>
</dbReference>
<protein>
    <submittedName>
        <fullName evidence="1">Uncharacterized protein</fullName>
    </submittedName>
</protein>
<organism evidence="1 2">
    <name type="scientific">Peptoniphilus ovalis</name>
    <dbReference type="NCBI Taxonomy" id="2841503"/>
    <lineage>
        <taxon>Bacteria</taxon>
        <taxon>Bacillati</taxon>
        <taxon>Bacillota</taxon>
        <taxon>Tissierellia</taxon>
        <taxon>Tissierellales</taxon>
        <taxon>Peptoniphilaceae</taxon>
        <taxon>Peptoniphilus</taxon>
    </lineage>
</organism>
<proteinExistence type="predicted"/>
<dbReference type="EMBL" id="JAHLQO010000004">
    <property type="protein sequence ID" value="MBU5669503.1"/>
    <property type="molecule type" value="Genomic_DNA"/>
</dbReference>
<evidence type="ECO:0000313" key="2">
    <source>
        <dbReference type="Proteomes" id="UP000783742"/>
    </source>
</evidence>
<name>A0ABS6FH46_9FIRM</name>
<comment type="caution">
    <text evidence="1">The sequence shown here is derived from an EMBL/GenBank/DDBJ whole genome shotgun (WGS) entry which is preliminary data.</text>
</comment>
<dbReference type="Proteomes" id="UP000783742">
    <property type="component" value="Unassembled WGS sequence"/>
</dbReference>
<keyword evidence="2" id="KW-1185">Reference proteome</keyword>
<reference evidence="1 2" key="1">
    <citation type="submission" date="2021-06" db="EMBL/GenBank/DDBJ databases">
        <authorList>
            <person name="Sun Q."/>
            <person name="Li D."/>
        </authorList>
    </citation>
    <scope>NUCLEOTIDE SEQUENCE [LARGE SCALE GENOMIC DNA]</scope>
    <source>
        <strain evidence="1 2">MSJ-1</strain>
    </source>
</reference>